<dbReference type="Pfam" id="PF05960">
    <property type="entry name" value="DUF885"/>
    <property type="match status" value="1"/>
</dbReference>
<evidence type="ECO:0000313" key="2">
    <source>
        <dbReference type="EMBL" id="MXO54094.1"/>
    </source>
</evidence>
<sequence>MKIVRLALVGASALSLAACSTTMSAESAAAIDAAMADTPVNAATGEQGTQAAAHDELFALFADADERSLKLNPLSALFRGDMRYADRLGDFLTPAFNDASRADAQRNLAELEQIDRTALNETDQIAYDVFAYNQRETLDGLEPEILALTDVRPVNHFYGFHTFYPTFSSGEGAAPYKTVRDYENGLSRNRDYIALIDRAIAKFREGMASGVLETKLTIGNVIEQLETQAAMDIEDTPYWGPIANLPEDFSAADKARLTAAYRQSITDVRAANERLLAFLKADYYPQARTSVGLSQMQGGEALYNQLIEQTTTLPLTADYLHNLGLSEVARIKTGMMEVKDEVGFDGSLPEFFDYIRTDPRFKPTSREDLTQRYYAIGREVDAKIPAFFSKLPKTKLEIRPYEEFREKFEAGGSYQSGTPDGSRPGVFYFNAYDLPSRTTPGETTLYLHEGAPGHHFQISLAQENEALPAFMRFGGNTAYVEGWALYSETLGYPMGLYDDPYARFGTLDDEMLRAMRLVVDTGLHSKGWTRDHAIEYMLANSGMGRTDATAEVERYIAIPSQALAYKVGALKIQELRAKAEAALGDRFDIKAFHEQVLGTGALPLPVLEAKIDRWIADQAGTDG</sequence>
<dbReference type="PROSITE" id="PS51257">
    <property type="entry name" value="PROKAR_LIPOPROTEIN"/>
    <property type="match status" value="1"/>
</dbReference>
<dbReference type="RefSeq" id="WP_160660877.1">
    <property type="nucleotide sequence ID" value="NZ_BAABDV010000001.1"/>
</dbReference>
<gene>
    <name evidence="2" type="ORF">GRI47_08740</name>
</gene>
<dbReference type="AlphaFoldDB" id="A0A844Y793"/>
<dbReference type="Proteomes" id="UP000430272">
    <property type="component" value="Unassembled WGS sequence"/>
</dbReference>
<protein>
    <submittedName>
        <fullName evidence="2">DUF885 family protein</fullName>
    </submittedName>
</protein>
<name>A0A844Y793_9SPHN</name>
<reference evidence="2 3" key="1">
    <citation type="submission" date="2019-12" db="EMBL/GenBank/DDBJ databases">
        <title>Genomic-based taxomic classification of the family Erythrobacteraceae.</title>
        <authorList>
            <person name="Xu L."/>
        </authorList>
    </citation>
    <scope>NUCLEOTIDE SEQUENCE [LARGE SCALE GENOMIC DNA]</scope>
    <source>
        <strain evidence="2 3">JCM 17468</strain>
    </source>
</reference>
<comment type="caution">
    <text evidence="2">The sequence shown here is derived from an EMBL/GenBank/DDBJ whole genome shotgun (WGS) entry which is preliminary data.</text>
</comment>
<keyword evidence="1" id="KW-0732">Signal</keyword>
<dbReference type="PANTHER" id="PTHR33361">
    <property type="entry name" value="GLR0591 PROTEIN"/>
    <property type="match status" value="1"/>
</dbReference>
<accession>A0A844Y793</accession>
<dbReference type="InterPro" id="IPR010281">
    <property type="entry name" value="DUF885"/>
</dbReference>
<dbReference type="EMBL" id="WTYD01000001">
    <property type="protein sequence ID" value="MXO54094.1"/>
    <property type="molecule type" value="Genomic_DNA"/>
</dbReference>
<organism evidence="2 3">
    <name type="scientific">Qipengyuania pelagi</name>
    <dbReference type="NCBI Taxonomy" id="994320"/>
    <lineage>
        <taxon>Bacteria</taxon>
        <taxon>Pseudomonadati</taxon>
        <taxon>Pseudomonadota</taxon>
        <taxon>Alphaproteobacteria</taxon>
        <taxon>Sphingomonadales</taxon>
        <taxon>Erythrobacteraceae</taxon>
        <taxon>Qipengyuania</taxon>
    </lineage>
</organism>
<feature type="chain" id="PRO_5033035740" evidence="1">
    <location>
        <begin position="18"/>
        <end position="623"/>
    </location>
</feature>
<dbReference type="PANTHER" id="PTHR33361:SF16">
    <property type="entry name" value="DUF885 DOMAIN-CONTAINING PROTEIN"/>
    <property type="match status" value="1"/>
</dbReference>
<feature type="signal peptide" evidence="1">
    <location>
        <begin position="1"/>
        <end position="17"/>
    </location>
</feature>
<proteinExistence type="predicted"/>
<keyword evidence="3" id="KW-1185">Reference proteome</keyword>
<dbReference type="OrthoDB" id="9763405at2"/>
<evidence type="ECO:0000313" key="3">
    <source>
        <dbReference type="Proteomes" id="UP000430272"/>
    </source>
</evidence>
<evidence type="ECO:0000256" key="1">
    <source>
        <dbReference type="SAM" id="SignalP"/>
    </source>
</evidence>